<reference evidence="1 2" key="1">
    <citation type="submission" date="2007-06" db="EMBL/GenBank/DDBJ databases">
        <title>The Genome Sequence of Coccidioides posadasii RMSCC_3488.</title>
        <authorList>
            <consortium name="Coccidioides Genome Resources Consortium"/>
            <consortium name="The Broad Institute Genome Sequencing Platform"/>
            <person name="Henn M.R."/>
            <person name="Sykes S."/>
            <person name="Young S."/>
            <person name="Jaffe D."/>
            <person name="Berlin A."/>
            <person name="Alvarez P."/>
            <person name="Butler J."/>
            <person name="Gnerre S."/>
            <person name="Grabherr M."/>
            <person name="Mauceli E."/>
            <person name="Brockman W."/>
            <person name="Kodira C."/>
            <person name="Alvarado L."/>
            <person name="Zeng Q."/>
            <person name="Crawford M."/>
            <person name="Antoine C."/>
            <person name="Devon K."/>
            <person name="Galgiani J."/>
            <person name="Orsborn K."/>
            <person name="Lewis M.L."/>
            <person name="Nusbaum C."/>
            <person name="Galagan J."/>
            <person name="Birren B."/>
        </authorList>
    </citation>
    <scope>NUCLEOTIDE SEQUENCE [LARGE SCALE GENOMIC DNA]</scope>
    <source>
        <strain evidence="1 2">RMSCC 3488</strain>
    </source>
</reference>
<sequence length="103" mass="11457">MGSWRVPFLPVGKTSKIPIQPHKAGAALKNGTHNVAHVGYFFNFLNHPLQCVRMPSICNKNARSSIEIEGRIELAISTLKKQEISSIAEAAQLFNVPYTILYH</sequence>
<dbReference type="Proteomes" id="UP000054567">
    <property type="component" value="Unassembled WGS sequence"/>
</dbReference>
<reference evidence="2" key="3">
    <citation type="journal article" date="2010" name="Genome Res.">
        <title>Population genomic sequencing of Coccidioides fungi reveals recent hybridization and transposon control.</title>
        <authorList>
            <person name="Neafsey D.E."/>
            <person name="Barker B.M."/>
            <person name="Sharpton T.J."/>
            <person name="Stajich J.E."/>
            <person name="Park D.J."/>
            <person name="Whiston E."/>
            <person name="Hung C.-Y."/>
            <person name="McMahan C."/>
            <person name="White J."/>
            <person name="Sykes S."/>
            <person name="Heiman D."/>
            <person name="Young S."/>
            <person name="Zeng Q."/>
            <person name="Abouelleil A."/>
            <person name="Aftuck L."/>
            <person name="Bessette D."/>
            <person name="Brown A."/>
            <person name="FitzGerald M."/>
            <person name="Lui A."/>
            <person name="Macdonald J.P."/>
            <person name="Priest M."/>
            <person name="Orbach M.J."/>
            <person name="Galgiani J.N."/>
            <person name="Kirkland T.N."/>
            <person name="Cole G.T."/>
            <person name="Birren B.W."/>
            <person name="Henn M.R."/>
            <person name="Taylor J.W."/>
            <person name="Rounsley S.D."/>
        </authorList>
    </citation>
    <scope>NUCLEOTIDE SEQUENCE [LARGE SCALE GENOMIC DNA]</scope>
    <source>
        <strain evidence="2">RMSCC 3488</strain>
    </source>
</reference>
<protein>
    <recommendedName>
        <fullName evidence="3">HTH psq-type domain-containing protein</fullName>
    </recommendedName>
</protein>
<evidence type="ECO:0008006" key="3">
    <source>
        <dbReference type="Google" id="ProtNLM"/>
    </source>
</evidence>
<gene>
    <name evidence="1" type="ORF">CPAG_05574</name>
</gene>
<dbReference type="AlphaFoldDB" id="A0A0J6FG43"/>
<reference evidence="2" key="2">
    <citation type="journal article" date="2009" name="Genome Res.">
        <title>Comparative genomic analyses of the human fungal pathogens Coccidioides and their relatives.</title>
        <authorList>
            <person name="Sharpton T.J."/>
            <person name="Stajich J.E."/>
            <person name="Rounsley S.D."/>
            <person name="Gardner M.J."/>
            <person name="Wortman J.R."/>
            <person name="Jordar V.S."/>
            <person name="Maiti R."/>
            <person name="Kodira C.D."/>
            <person name="Neafsey D.E."/>
            <person name="Zeng Q."/>
            <person name="Hung C.-Y."/>
            <person name="McMahan C."/>
            <person name="Muszewska A."/>
            <person name="Grynberg M."/>
            <person name="Mandel M.A."/>
            <person name="Kellner E.M."/>
            <person name="Barker B.M."/>
            <person name="Galgiani J.N."/>
            <person name="Orbach M.J."/>
            <person name="Kirkland T.N."/>
            <person name="Cole G.T."/>
            <person name="Henn M.R."/>
            <person name="Birren B.W."/>
            <person name="Taylor J.W."/>
        </authorList>
    </citation>
    <scope>NUCLEOTIDE SEQUENCE [LARGE SCALE GENOMIC DNA]</scope>
    <source>
        <strain evidence="2">RMSCC 3488</strain>
    </source>
</reference>
<organism evidence="1 2">
    <name type="scientific">Coccidioides posadasii RMSCC 3488</name>
    <dbReference type="NCBI Taxonomy" id="454284"/>
    <lineage>
        <taxon>Eukaryota</taxon>
        <taxon>Fungi</taxon>
        <taxon>Dikarya</taxon>
        <taxon>Ascomycota</taxon>
        <taxon>Pezizomycotina</taxon>
        <taxon>Eurotiomycetes</taxon>
        <taxon>Eurotiomycetidae</taxon>
        <taxon>Onygenales</taxon>
        <taxon>Onygenaceae</taxon>
        <taxon>Coccidioides</taxon>
    </lineage>
</organism>
<dbReference type="EMBL" id="DS268111">
    <property type="protein sequence ID" value="KMM69253.1"/>
    <property type="molecule type" value="Genomic_DNA"/>
</dbReference>
<accession>A0A0J6FG43</accession>
<evidence type="ECO:0000313" key="2">
    <source>
        <dbReference type="Proteomes" id="UP000054567"/>
    </source>
</evidence>
<dbReference type="VEuPathDB" id="FungiDB:CPAG_05574"/>
<evidence type="ECO:0000313" key="1">
    <source>
        <dbReference type="EMBL" id="KMM69253.1"/>
    </source>
</evidence>
<proteinExistence type="predicted"/>
<name>A0A0J6FG43_COCPO</name>